<keyword evidence="2" id="KW-1185">Reference proteome</keyword>
<dbReference type="EMBL" id="OQ708377">
    <property type="protein sequence ID" value="WIL01161.1"/>
    <property type="molecule type" value="Genomic_DNA"/>
</dbReference>
<evidence type="ECO:0000313" key="1">
    <source>
        <dbReference type="EMBL" id="WIL01161.1"/>
    </source>
</evidence>
<sequence>MNKDVRDIQVKVDTFGHDGREDIDFADAVIFKCNGDLFLRFTGSGSTLHRMRDDEDGCPVFGWFDREFPLYAIHYPDGGEDWTTQSIFDELNGVPVEQEEEEEEEEGEPVELTFTFIKEEKVGELSVTEAIQVTQVIR</sequence>
<protein>
    <submittedName>
        <fullName evidence="1">Uncharacterized protein</fullName>
    </submittedName>
</protein>
<evidence type="ECO:0000313" key="2">
    <source>
        <dbReference type="Proteomes" id="UP001178075"/>
    </source>
</evidence>
<organism evidence="1 2">
    <name type="scientific">Escherichia phage vB_EcoM_CRP22</name>
    <dbReference type="NCBI Taxonomy" id="3038266"/>
    <lineage>
        <taxon>Viruses</taxon>
        <taxon>Duplodnaviria</taxon>
        <taxon>Heunggongvirae</taxon>
        <taxon>Uroviricota</taxon>
        <taxon>Caudoviricetes</taxon>
        <taxon>Andersonviridae</taxon>
        <taxon>Ounavirinae</taxon>
        <taxon>Felixounavirus</taxon>
        <taxon>Felixounavirus CRP22</taxon>
    </lineage>
</organism>
<reference evidence="1 2" key="1">
    <citation type="submission" date="2023-03" db="EMBL/GenBank/DDBJ databases">
        <authorList>
            <person name="Xu Z."/>
        </authorList>
    </citation>
    <scope>NUCLEOTIDE SEQUENCE [LARGE SCALE GENOMIC DNA]</scope>
</reference>
<proteinExistence type="predicted"/>
<accession>A0AA47KZN7</accession>
<name>A0AA47KZN7_9CAUD</name>
<dbReference type="Proteomes" id="UP001178075">
    <property type="component" value="Segment"/>
</dbReference>